<evidence type="ECO:0000313" key="4">
    <source>
        <dbReference type="Proteomes" id="UP001273166"/>
    </source>
</evidence>
<sequence length="582" mass="63442">MAASTQTVNELRVMVVGDSISHGREGDWTWRYRIWQWFKQQRIAVRFVGPYKGTVSPEKYRPRQPPRLITEPRDPPPPLRTDGGYACGVEPDFLANSDHFAANGRQAYQAKDLIAEQVAAYQPDFCLVELGFNDLGWRICGPAETLASMKHLIDQARSAKPDIKFAVANIPHRTCIPGREDLPRDTDAYNDMLARTIPYWSSPRSPVALVRFCENYSCGGTNSEAAYDGLHPNALGEYQLAQAFSRTLISVFNLGHSELVIPRNIPPRPVPTPANLRAFPSPSGIAITWDAVYGVFGYDVQHRCAGSTNWDFTHVECNRFDVAPLRKGQVVECRIRTSGGDSLKSPWSSIASAMADPAAAPPPVNMVTHATCAGFSITWDPPPPPFAGEIDRYGLIYFDGDQPGAFPSIVGVRGNQAELDGLAIGDRYHIAMETWTAVGGGLATGARAVRVGRGIPAAPGHVSVLALDANTVEIRWPDIPDAAGYDLWLQRAKCTSDGPGPQGPTLGPPLDPIPCEDALTEYGTRLLKATISNIDPPVWGWQFAIRAYNGDDSSPLSTWVSPAPEGLSLAKGDAIQVEIRYK</sequence>
<accession>A0AAJ0GTW7</accession>
<dbReference type="Pfam" id="PF00657">
    <property type="entry name" value="Lipase_GDSL"/>
    <property type="match status" value="1"/>
</dbReference>
<dbReference type="SUPFAM" id="SSF52266">
    <property type="entry name" value="SGNH hydrolase"/>
    <property type="match status" value="1"/>
</dbReference>
<dbReference type="PROSITE" id="PS50853">
    <property type="entry name" value="FN3"/>
    <property type="match status" value="1"/>
</dbReference>
<name>A0AAJ0GTW7_9PEZI</name>
<dbReference type="GO" id="GO:0004622">
    <property type="term" value="F:phosphatidylcholine lysophospholipase activity"/>
    <property type="evidence" value="ECO:0007669"/>
    <property type="project" value="TreeGrafter"/>
</dbReference>
<dbReference type="RefSeq" id="XP_062721655.1">
    <property type="nucleotide sequence ID" value="XM_062867930.1"/>
</dbReference>
<dbReference type="Gene3D" id="2.60.40.10">
    <property type="entry name" value="Immunoglobulins"/>
    <property type="match status" value="1"/>
</dbReference>
<dbReference type="Gene3D" id="3.40.50.1110">
    <property type="entry name" value="SGNH hydrolase"/>
    <property type="match status" value="1"/>
</dbReference>
<keyword evidence="4" id="KW-1185">Reference proteome</keyword>
<dbReference type="AlphaFoldDB" id="A0AAJ0GTW7"/>
<dbReference type="InterPro" id="IPR001087">
    <property type="entry name" value="GDSL"/>
</dbReference>
<gene>
    <name evidence="3" type="ORF">B0T15DRAFT_511747</name>
</gene>
<dbReference type="PANTHER" id="PTHR30383:SF19">
    <property type="entry name" value="FIBRONECTIN TYPE-III DOMAIN-CONTAINING PROTEIN"/>
    <property type="match status" value="1"/>
</dbReference>
<evidence type="ECO:0000256" key="1">
    <source>
        <dbReference type="SAM" id="MobiDB-lite"/>
    </source>
</evidence>
<feature type="domain" description="Fibronectin type-III" evidence="2">
    <location>
        <begin position="360"/>
        <end position="454"/>
    </location>
</feature>
<dbReference type="InterPro" id="IPR013783">
    <property type="entry name" value="Ig-like_fold"/>
</dbReference>
<reference evidence="3" key="1">
    <citation type="journal article" date="2023" name="Mol. Phylogenet. Evol.">
        <title>Genome-scale phylogeny and comparative genomics of the fungal order Sordariales.</title>
        <authorList>
            <person name="Hensen N."/>
            <person name="Bonometti L."/>
            <person name="Westerberg I."/>
            <person name="Brannstrom I.O."/>
            <person name="Guillou S."/>
            <person name="Cros-Aarteil S."/>
            <person name="Calhoun S."/>
            <person name="Haridas S."/>
            <person name="Kuo A."/>
            <person name="Mondo S."/>
            <person name="Pangilinan J."/>
            <person name="Riley R."/>
            <person name="LaButti K."/>
            <person name="Andreopoulos B."/>
            <person name="Lipzen A."/>
            <person name="Chen C."/>
            <person name="Yan M."/>
            <person name="Daum C."/>
            <person name="Ng V."/>
            <person name="Clum A."/>
            <person name="Steindorff A."/>
            <person name="Ohm R.A."/>
            <person name="Martin F."/>
            <person name="Silar P."/>
            <person name="Natvig D.O."/>
            <person name="Lalanne C."/>
            <person name="Gautier V."/>
            <person name="Ament-Velasquez S.L."/>
            <person name="Kruys A."/>
            <person name="Hutchinson M.I."/>
            <person name="Powell A.J."/>
            <person name="Barry K."/>
            <person name="Miller A.N."/>
            <person name="Grigoriev I.V."/>
            <person name="Debuchy R."/>
            <person name="Gladieux P."/>
            <person name="Hiltunen Thoren M."/>
            <person name="Johannesson H."/>
        </authorList>
    </citation>
    <scope>NUCLEOTIDE SEQUENCE</scope>
    <source>
        <strain evidence="3">CBS 333.67</strain>
    </source>
</reference>
<protein>
    <submittedName>
        <fullName evidence="3">Carbohydrate esterase family 3 protein</fullName>
    </submittedName>
</protein>
<reference evidence="3" key="2">
    <citation type="submission" date="2023-06" db="EMBL/GenBank/DDBJ databases">
        <authorList>
            <consortium name="Lawrence Berkeley National Laboratory"/>
            <person name="Mondo S.J."/>
            <person name="Hensen N."/>
            <person name="Bonometti L."/>
            <person name="Westerberg I."/>
            <person name="Brannstrom I.O."/>
            <person name="Guillou S."/>
            <person name="Cros-Aarteil S."/>
            <person name="Calhoun S."/>
            <person name="Haridas S."/>
            <person name="Kuo A."/>
            <person name="Pangilinan J."/>
            <person name="Riley R."/>
            <person name="Labutti K."/>
            <person name="Andreopoulos B."/>
            <person name="Lipzen A."/>
            <person name="Chen C."/>
            <person name="Yanf M."/>
            <person name="Daum C."/>
            <person name="Ng V."/>
            <person name="Clum A."/>
            <person name="Steindorff A."/>
            <person name="Ohm R."/>
            <person name="Martin F."/>
            <person name="Silar P."/>
            <person name="Natvig D."/>
            <person name="Lalanne C."/>
            <person name="Gautier V."/>
            <person name="Ament-Velasquez S.L."/>
            <person name="Kruys A."/>
            <person name="Hutchinson M.I."/>
            <person name="Powell A.J."/>
            <person name="Barry K."/>
            <person name="Miller A.N."/>
            <person name="Grigoriev I.V."/>
            <person name="Debuchy R."/>
            <person name="Gladieux P."/>
            <person name="Thoren M.H."/>
            <person name="Johannesson H."/>
        </authorList>
    </citation>
    <scope>NUCLEOTIDE SEQUENCE</scope>
    <source>
        <strain evidence="3">CBS 333.67</strain>
    </source>
</reference>
<dbReference type="CDD" id="cd01833">
    <property type="entry name" value="XynB_like"/>
    <property type="match status" value="1"/>
</dbReference>
<comment type="caution">
    <text evidence="3">The sequence shown here is derived from an EMBL/GenBank/DDBJ whole genome shotgun (WGS) entry which is preliminary data.</text>
</comment>
<evidence type="ECO:0000313" key="3">
    <source>
        <dbReference type="EMBL" id="KAK3305875.1"/>
    </source>
</evidence>
<dbReference type="InterPro" id="IPR036514">
    <property type="entry name" value="SGNH_hydro_sf"/>
</dbReference>
<evidence type="ECO:0000259" key="2">
    <source>
        <dbReference type="PROSITE" id="PS50853"/>
    </source>
</evidence>
<feature type="region of interest" description="Disordered" evidence="1">
    <location>
        <begin position="56"/>
        <end position="81"/>
    </location>
</feature>
<proteinExistence type="predicted"/>
<dbReference type="InterPro" id="IPR036116">
    <property type="entry name" value="FN3_sf"/>
</dbReference>
<dbReference type="GeneID" id="87886759"/>
<organism evidence="3 4">
    <name type="scientific">Chaetomium strumarium</name>
    <dbReference type="NCBI Taxonomy" id="1170767"/>
    <lineage>
        <taxon>Eukaryota</taxon>
        <taxon>Fungi</taxon>
        <taxon>Dikarya</taxon>
        <taxon>Ascomycota</taxon>
        <taxon>Pezizomycotina</taxon>
        <taxon>Sordariomycetes</taxon>
        <taxon>Sordariomycetidae</taxon>
        <taxon>Sordariales</taxon>
        <taxon>Chaetomiaceae</taxon>
        <taxon>Chaetomium</taxon>
    </lineage>
</organism>
<dbReference type="SMART" id="SM00060">
    <property type="entry name" value="FN3"/>
    <property type="match status" value="3"/>
</dbReference>
<dbReference type="InterPro" id="IPR003961">
    <property type="entry name" value="FN3_dom"/>
</dbReference>
<dbReference type="EMBL" id="JAUDZG010000004">
    <property type="protein sequence ID" value="KAK3305875.1"/>
    <property type="molecule type" value="Genomic_DNA"/>
</dbReference>
<dbReference type="Proteomes" id="UP001273166">
    <property type="component" value="Unassembled WGS sequence"/>
</dbReference>
<dbReference type="InterPro" id="IPR051532">
    <property type="entry name" value="Ester_Hydrolysis_Enzymes"/>
</dbReference>
<dbReference type="SUPFAM" id="SSF49265">
    <property type="entry name" value="Fibronectin type III"/>
    <property type="match status" value="1"/>
</dbReference>
<dbReference type="PANTHER" id="PTHR30383">
    <property type="entry name" value="THIOESTERASE 1/PROTEASE 1/LYSOPHOSPHOLIPASE L1"/>
    <property type="match status" value="1"/>
</dbReference>